<keyword evidence="2" id="KW-1185">Reference proteome</keyword>
<proteinExistence type="predicted"/>
<sequence>MAALGTIEPFDPANADAWDSYKERLEFFLLANDVTEPDKERAVFLTVCGKETYALLKSLIAPDLPSSKTLPQLLTELSNHFKPTTSEISNTVKFFQRSQRPGEGVSAYLAELRRLAVDCNFGANLSRQLRDRFVSGLADEACQRRLLAESTLTLECALGRAKASEAAAEHQLAIRGKFSDANFTKKEGKRTPINRKPMSEKLQKYPNPPVNYTCHGWWRLS</sequence>
<evidence type="ECO:0008006" key="3">
    <source>
        <dbReference type="Google" id="ProtNLM"/>
    </source>
</evidence>
<evidence type="ECO:0000313" key="2">
    <source>
        <dbReference type="Proteomes" id="UP000827092"/>
    </source>
</evidence>
<dbReference type="PANTHER" id="PTHR33198:SF19">
    <property type="entry name" value="CCHC-TYPE DOMAIN-CONTAINING PROTEIN"/>
    <property type="match status" value="1"/>
</dbReference>
<dbReference type="Proteomes" id="UP000827092">
    <property type="component" value="Unassembled WGS sequence"/>
</dbReference>
<reference evidence="1 2" key="1">
    <citation type="journal article" date="2022" name="Nat. Ecol. Evol.">
        <title>A masculinizing supergene underlies an exaggerated male reproductive morph in a spider.</title>
        <authorList>
            <person name="Hendrickx F."/>
            <person name="De Corte Z."/>
            <person name="Sonet G."/>
            <person name="Van Belleghem S.M."/>
            <person name="Kostlbacher S."/>
            <person name="Vangestel C."/>
        </authorList>
    </citation>
    <scope>NUCLEOTIDE SEQUENCE [LARGE SCALE GENOMIC DNA]</scope>
    <source>
        <strain evidence="1">W744_W776</strain>
    </source>
</reference>
<name>A0AAV6UDL5_9ARAC</name>
<organism evidence="1 2">
    <name type="scientific">Oedothorax gibbosus</name>
    <dbReference type="NCBI Taxonomy" id="931172"/>
    <lineage>
        <taxon>Eukaryota</taxon>
        <taxon>Metazoa</taxon>
        <taxon>Ecdysozoa</taxon>
        <taxon>Arthropoda</taxon>
        <taxon>Chelicerata</taxon>
        <taxon>Arachnida</taxon>
        <taxon>Araneae</taxon>
        <taxon>Araneomorphae</taxon>
        <taxon>Entelegynae</taxon>
        <taxon>Araneoidea</taxon>
        <taxon>Linyphiidae</taxon>
        <taxon>Erigoninae</taxon>
        <taxon>Oedothorax</taxon>
    </lineage>
</organism>
<dbReference type="PANTHER" id="PTHR33198">
    <property type="entry name" value="ANK_REP_REGION DOMAIN-CONTAINING PROTEIN-RELATED"/>
    <property type="match status" value="1"/>
</dbReference>
<evidence type="ECO:0000313" key="1">
    <source>
        <dbReference type="EMBL" id="KAG8181938.1"/>
    </source>
</evidence>
<dbReference type="EMBL" id="JAFNEN010000487">
    <property type="protein sequence ID" value="KAG8181938.1"/>
    <property type="molecule type" value="Genomic_DNA"/>
</dbReference>
<accession>A0AAV6UDL5</accession>
<gene>
    <name evidence="1" type="ORF">JTE90_000049</name>
</gene>
<comment type="caution">
    <text evidence="1">The sequence shown here is derived from an EMBL/GenBank/DDBJ whole genome shotgun (WGS) entry which is preliminary data.</text>
</comment>
<dbReference type="AlphaFoldDB" id="A0AAV6UDL5"/>
<protein>
    <recommendedName>
        <fullName evidence="3">Retrotransposon gag domain-containing protein</fullName>
    </recommendedName>
</protein>